<dbReference type="InterPro" id="IPR050250">
    <property type="entry name" value="Macrolide_Exporter_MacB"/>
</dbReference>
<evidence type="ECO:0000256" key="7">
    <source>
        <dbReference type="SAM" id="Phobius"/>
    </source>
</evidence>
<feature type="transmembrane region" description="Helical" evidence="7">
    <location>
        <begin position="699"/>
        <end position="721"/>
    </location>
</feature>
<evidence type="ECO:0000313" key="11">
    <source>
        <dbReference type="Proteomes" id="UP000019151"/>
    </source>
</evidence>
<dbReference type="InterPro" id="IPR003838">
    <property type="entry name" value="ABC3_permease_C"/>
</dbReference>
<dbReference type="PANTHER" id="PTHR30572:SF4">
    <property type="entry name" value="ABC TRANSPORTER PERMEASE YTRF"/>
    <property type="match status" value="1"/>
</dbReference>
<keyword evidence="4 7" id="KW-1133">Transmembrane helix</keyword>
<evidence type="ECO:0000256" key="1">
    <source>
        <dbReference type="ARBA" id="ARBA00004651"/>
    </source>
</evidence>
<evidence type="ECO:0000259" key="8">
    <source>
        <dbReference type="Pfam" id="PF02687"/>
    </source>
</evidence>
<keyword evidence="2" id="KW-1003">Cell membrane</keyword>
<comment type="subcellular location">
    <subcellularLocation>
        <location evidence="1">Cell membrane</location>
        <topology evidence="1">Multi-pass membrane protein</topology>
    </subcellularLocation>
</comment>
<gene>
    <name evidence="10" type="ORF">J421_0695</name>
</gene>
<evidence type="ECO:0000256" key="5">
    <source>
        <dbReference type="ARBA" id="ARBA00023136"/>
    </source>
</evidence>
<feature type="domain" description="ABC3 transporter permease C-terminal" evidence="8">
    <location>
        <begin position="698"/>
        <end position="811"/>
    </location>
</feature>
<evidence type="ECO:0000256" key="4">
    <source>
        <dbReference type="ARBA" id="ARBA00022989"/>
    </source>
</evidence>
<dbReference type="eggNOG" id="COG0577">
    <property type="taxonomic scope" value="Bacteria"/>
</dbReference>
<evidence type="ECO:0000256" key="6">
    <source>
        <dbReference type="ARBA" id="ARBA00038076"/>
    </source>
</evidence>
<feature type="domain" description="ABC3 transporter permease C-terminal" evidence="8">
    <location>
        <begin position="284"/>
        <end position="392"/>
    </location>
</feature>
<dbReference type="InterPro" id="IPR025857">
    <property type="entry name" value="MacB_PCD"/>
</dbReference>
<dbReference type="InParanoid" id="W0RCT3"/>
<comment type="similarity">
    <text evidence="6">Belongs to the ABC-4 integral membrane protein family.</text>
</comment>
<feature type="transmembrane region" description="Helical" evidence="7">
    <location>
        <begin position="375"/>
        <end position="393"/>
    </location>
</feature>
<dbReference type="OrthoDB" id="99581at2"/>
<dbReference type="Proteomes" id="UP000019151">
    <property type="component" value="Chromosome"/>
</dbReference>
<dbReference type="GO" id="GO:0022857">
    <property type="term" value="F:transmembrane transporter activity"/>
    <property type="evidence" value="ECO:0007669"/>
    <property type="project" value="TreeGrafter"/>
</dbReference>
<feature type="transmembrane region" description="Helical" evidence="7">
    <location>
        <begin position="334"/>
        <end position="355"/>
    </location>
</feature>
<evidence type="ECO:0000256" key="3">
    <source>
        <dbReference type="ARBA" id="ARBA00022692"/>
    </source>
</evidence>
<dbReference type="GO" id="GO:0005886">
    <property type="term" value="C:plasma membrane"/>
    <property type="evidence" value="ECO:0007669"/>
    <property type="project" value="UniProtKB-SubCell"/>
</dbReference>
<name>W0RCT3_9BACT</name>
<feature type="transmembrane region" description="Helical" evidence="7">
    <location>
        <begin position="782"/>
        <end position="801"/>
    </location>
</feature>
<organism evidence="10 11">
    <name type="scientific">Gemmatirosa kalamazoonensis</name>
    <dbReference type="NCBI Taxonomy" id="861299"/>
    <lineage>
        <taxon>Bacteria</taxon>
        <taxon>Pseudomonadati</taxon>
        <taxon>Gemmatimonadota</taxon>
        <taxon>Gemmatimonadia</taxon>
        <taxon>Gemmatimonadales</taxon>
        <taxon>Gemmatimonadaceae</taxon>
        <taxon>Gemmatirosa</taxon>
    </lineage>
</organism>
<dbReference type="RefSeq" id="WP_025409777.1">
    <property type="nucleotide sequence ID" value="NZ_CP007128.1"/>
</dbReference>
<feature type="domain" description="MacB-like periplasmic core" evidence="9">
    <location>
        <begin position="20"/>
        <end position="241"/>
    </location>
</feature>
<feature type="transmembrane region" description="Helical" evidence="7">
    <location>
        <begin position="277"/>
        <end position="298"/>
    </location>
</feature>
<reference evidence="10 11" key="1">
    <citation type="journal article" date="2014" name="Genome Announc.">
        <title>Genome Sequence and Methylome of Soil Bacterium Gemmatirosa kalamazoonensis KBS708T, a Member of the Rarely Cultivated Gemmatimonadetes Phylum.</title>
        <authorList>
            <person name="Debruyn J.M."/>
            <person name="Radosevich M."/>
            <person name="Wommack K.E."/>
            <person name="Polson S.W."/>
            <person name="Hauser L.J."/>
            <person name="Fawaz M.N."/>
            <person name="Korlach J."/>
            <person name="Tsai Y.C."/>
        </authorList>
    </citation>
    <scope>NUCLEOTIDE SEQUENCE [LARGE SCALE GENOMIC DNA]</scope>
    <source>
        <strain evidence="10 11">KBS708</strain>
    </source>
</reference>
<keyword evidence="11" id="KW-1185">Reference proteome</keyword>
<dbReference type="InterPro" id="IPR017800">
    <property type="entry name" value="ADOP"/>
</dbReference>
<keyword evidence="5 7" id="KW-0472">Membrane</keyword>
<feature type="transmembrane region" description="Helical" evidence="7">
    <location>
        <begin position="21"/>
        <end position="41"/>
    </location>
</feature>
<dbReference type="EMBL" id="CP007128">
    <property type="protein sequence ID" value="AHG88232.1"/>
    <property type="molecule type" value="Genomic_DNA"/>
</dbReference>
<dbReference type="Pfam" id="PF02687">
    <property type="entry name" value="FtsX"/>
    <property type="match status" value="2"/>
</dbReference>
<feature type="transmembrane region" description="Helical" evidence="7">
    <location>
        <begin position="742"/>
        <end position="770"/>
    </location>
</feature>
<feature type="domain" description="MacB-like periplasmic core" evidence="9">
    <location>
        <begin position="431"/>
        <end position="647"/>
    </location>
</feature>
<dbReference type="STRING" id="861299.J421_0695"/>
<keyword evidence="3 7" id="KW-0812">Transmembrane</keyword>
<dbReference type="AlphaFoldDB" id="W0RCT3"/>
<feature type="transmembrane region" description="Helical" evidence="7">
    <location>
        <begin position="426"/>
        <end position="444"/>
    </location>
</feature>
<dbReference type="Pfam" id="PF12704">
    <property type="entry name" value="MacB_PCD"/>
    <property type="match status" value="2"/>
</dbReference>
<evidence type="ECO:0000256" key="2">
    <source>
        <dbReference type="ARBA" id="ARBA00022475"/>
    </source>
</evidence>
<protein>
    <submittedName>
        <fullName evidence="10">Permease</fullName>
    </submittedName>
</protein>
<dbReference type="KEGG" id="gba:J421_0695"/>
<dbReference type="PANTHER" id="PTHR30572">
    <property type="entry name" value="MEMBRANE COMPONENT OF TRANSPORTER-RELATED"/>
    <property type="match status" value="1"/>
</dbReference>
<evidence type="ECO:0000313" key="10">
    <source>
        <dbReference type="EMBL" id="AHG88232.1"/>
    </source>
</evidence>
<accession>W0RCT3</accession>
<dbReference type="NCBIfam" id="TIGR03434">
    <property type="entry name" value="ADOP"/>
    <property type="match status" value="1"/>
</dbReference>
<evidence type="ECO:0000259" key="9">
    <source>
        <dbReference type="Pfam" id="PF12704"/>
    </source>
</evidence>
<sequence length="818" mass="86969">MLLHDLRYAARSLTRARGFTLAVVLTLGLGIGANTAIFSVVRGVLLKPLPHRDGDRLIYLRQSIKGPGGENIAFSVPEINDFRQGAKSLQGVAEYSPLTLTMLRADGTDPVRINVGLVTGNFFQVMGLHTILGRQTNDADDGPKPPPVMVLTYDYWKSHFGGDPKVIGQVVRVEGKPATIVGVAQPAPFFPGRYDALMNMVISEHHVSATMVQGRSHRMTEMIARLAPGVSVEQARTEVATIRRRVQAQFVQDYDPGSGYKVDVLPFREVLGEKARLTLGLLMAAAVFVMIISCANVTNLTLMRGVRREHELVVRAAVGAGTAPLRRLMLAENLLLASAGALLGLVLAFGGVGLLTSFAERYSPRADEIRIDGMVLGFTVAVTLGVALLLSYAPRLPKEGTLGGWVAAGVSRVSGSLRKQRMQRSLVVAQIAVSVVLLAGAGLLTRTMMRLASVDDGLKRGEVLTMEVPLIMGERSDADSRALYQRISDEVQGLPGVQAVGVGSTMPLRSTQFQLDVKAEGRALAAGEAQPHAELRSADPGYFRAAGIPLVAGRDFVATDRDSAARVVVVNKTLAEKFWPGRDPIGQRVAWTGPVLQFIGMKEDQWMTVVGVVADTRDGGLDAEPRNVVFQPFAQTPVFQGGGLVVRTGSVAANLAPNVMRVVRAVAPREPIEHVLTVGQIREESVAPRRLNAALVSSFGILAVIIAAVGIAGVLAFSVSARTTEIGIRMSLGATRSAVHRMVLGEGGVLLVVGLVLGVVGALVVTRLMAGLLFGVSPYDPVTLSVVAVVMAAVGVAACWLPARRAAAIHPTIAIRGR</sequence>
<proteinExistence type="inferred from homology"/>
<dbReference type="HOGENOM" id="CLU_009433_1_0_0"/>